<keyword evidence="1" id="KW-0472">Membrane</keyword>
<protein>
    <submittedName>
        <fullName evidence="2">HpsJ family protein</fullName>
    </submittedName>
</protein>
<dbReference type="EMBL" id="JTHE03000004">
    <property type="protein sequence ID" value="MCM1981263.1"/>
    <property type="molecule type" value="Genomic_DNA"/>
</dbReference>
<dbReference type="NCBIfam" id="NF038305">
    <property type="entry name" value="HpsJ_fam"/>
    <property type="match status" value="1"/>
</dbReference>
<feature type="transmembrane region" description="Helical" evidence="1">
    <location>
        <begin position="65"/>
        <end position="85"/>
    </location>
</feature>
<accession>A0ABD4SY34</accession>
<reference evidence="2 3" key="1">
    <citation type="journal article" date="2015" name="Genome Announc.">
        <title>Draft Genome Sequence of Filamentous Marine Cyanobacterium Lyngbya confervoides Strain BDU141951.</title>
        <authorList>
            <person name="Chandrababunaidu M.M."/>
            <person name="Sen D."/>
            <person name="Tripathy S."/>
        </authorList>
    </citation>
    <scope>NUCLEOTIDE SEQUENCE [LARGE SCALE GENOMIC DNA]</scope>
    <source>
        <strain evidence="2 3">BDU141951</strain>
    </source>
</reference>
<evidence type="ECO:0000313" key="2">
    <source>
        <dbReference type="EMBL" id="MCM1981263.1"/>
    </source>
</evidence>
<keyword evidence="1" id="KW-0812">Transmembrane</keyword>
<sequence>MSSPDPSRTNRNPIDEQIRQFSLGQFRSMGLLHTIGYGILLLVLMDVFVLLIPPRLMNPTWEFQTFGQCVERLPVLFLGLVLIFIGENNPRAPLERMVVRSLSWATLFLSIIFFLLVPPGIFNTIRIDQANEQTANLELSQRLSQIQQVQNQVEQADSATELQRLSRILRNSPEPPTTASPEDLSNTRQELLAVLQNQEQLLIADSDRDLRNQHRTLVKQSFKWNVGAVIAGTLLALTWVNTRWAR</sequence>
<dbReference type="Proteomes" id="UP000031561">
    <property type="component" value="Unassembled WGS sequence"/>
</dbReference>
<evidence type="ECO:0000313" key="3">
    <source>
        <dbReference type="Proteomes" id="UP000031561"/>
    </source>
</evidence>
<feature type="transmembrane region" description="Helical" evidence="1">
    <location>
        <begin position="222"/>
        <end position="240"/>
    </location>
</feature>
<gene>
    <name evidence="2" type="ORF">QQ91_0000240</name>
</gene>
<organism evidence="2 3">
    <name type="scientific">Lyngbya confervoides BDU141951</name>
    <dbReference type="NCBI Taxonomy" id="1574623"/>
    <lineage>
        <taxon>Bacteria</taxon>
        <taxon>Bacillati</taxon>
        <taxon>Cyanobacteriota</taxon>
        <taxon>Cyanophyceae</taxon>
        <taxon>Oscillatoriophycideae</taxon>
        <taxon>Oscillatoriales</taxon>
        <taxon>Microcoleaceae</taxon>
        <taxon>Lyngbya</taxon>
    </lineage>
</organism>
<comment type="caution">
    <text evidence="2">The sequence shown here is derived from an EMBL/GenBank/DDBJ whole genome shotgun (WGS) entry which is preliminary data.</text>
</comment>
<name>A0ABD4SY34_9CYAN</name>
<feature type="transmembrane region" description="Helical" evidence="1">
    <location>
        <begin position="97"/>
        <end position="117"/>
    </location>
</feature>
<proteinExistence type="predicted"/>
<keyword evidence="1" id="KW-1133">Transmembrane helix</keyword>
<dbReference type="AlphaFoldDB" id="A0ABD4SY34"/>
<keyword evidence="3" id="KW-1185">Reference proteome</keyword>
<dbReference type="RefSeq" id="WP_166278480.1">
    <property type="nucleotide sequence ID" value="NZ_JTHE03000004.1"/>
</dbReference>
<evidence type="ECO:0000256" key="1">
    <source>
        <dbReference type="SAM" id="Phobius"/>
    </source>
</evidence>
<dbReference type="InterPro" id="IPR047709">
    <property type="entry name" value="HpsJ-like"/>
</dbReference>
<feature type="transmembrane region" description="Helical" evidence="1">
    <location>
        <begin position="31"/>
        <end position="53"/>
    </location>
</feature>